<protein>
    <submittedName>
        <fullName evidence="2">Uncharacterized protein</fullName>
    </submittedName>
</protein>
<feature type="compositionally biased region" description="Basic and acidic residues" evidence="1">
    <location>
        <begin position="55"/>
        <end position="64"/>
    </location>
</feature>
<feature type="region of interest" description="Disordered" evidence="1">
    <location>
        <begin position="1"/>
        <end position="238"/>
    </location>
</feature>
<proteinExistence type="predicted"/>
<dbReference type="AlphaFoldDB" id="A0AAW0SDB5"/>
<organism evidence="2 3">
    <name type="scientific">Scylla paramamosain</name>
    <name type="common">Mud crab</name>
    <dbReference type="NCBI Taxonomy" id="85552"/>
    <lineage>
        <taxon>Eukaryota</taxon>
        <taxon>Metazoa</taxon>
        <taxon>Ecdysozoa</taxon>
        <taxon>Arthropoda</taxon>
        <taxon>Crustacea</taxon>
        <taxon>Multicrustacea</taxon>
        <taxon>Malacostraca</taxon>
        <taxon>Eumalacostraca</taxon>
        <taxon>Eucarida</taxon>
        <taxon>Decapoda</taxon>
        <taxon>Pleocyemata</taxon>
        <taxon>Brachyura</taxon>
        <taxon>Eubrachyura</taxon>
        <taxon>Portunoidea</taxon>
        <taxon>Portunidae</taxon>
        <taxon>Portuninae</taxon>
        <taxon>Scylla</taxon>
    </lineage>
</organism>
<feature type="compositionally biased region" description="Basic and acidic residues" evidence="1">
    <location>
        <begin position="28"/>
        <end position="48"/>
    </location>
</feature>
<sequence length="515" mass="58635">MNDQETLSEKAKTQRKEEAKQPSKKRRLESMEDCGSHRANTEMEGVKEMKHRTNNKGDHMKGCESSKSSTKLYDGKQVKQHNKKKRKAGDMEDYDTHKKRKVDGGEEDMEHGEQNKRKDRKDRKTKATEGEKKAKKRKTQDIEDHESQPKKSKTQGTEEDVNQPKKSKTQDKKEHESQPKKRKTRDTEEDESQPKKSKTQGTEEDESQPKKSKTQDKKEHESQPKTSKTQDAEEDKSQAKDWGEIFWFNVLRVVVDTELATGTKRNEMEGHYSAEMIIMSMNRLEEAEIVQEFHPDGSGSLFLRHPERLRRKPEPGLAKKQEFKTKVPHTVNLNTERFQDWWKKSAGILRGVDREVLGETSGESTRNNDKQQDDWIGRAAGEGVDALGEVAVDILWSLMGKTEEQEDRSKQWRGMSQFRVTYSCEHSSHSAFSPLLLRAVTQRPGSVTLVTCTHAIATSIISLRHTSLLTPPVCTHLDAGCGVDLRSAQCSGAELQDAGMIGSDGVEFSWEVLDS</sequence>
<evidence type="ECO:0000313" key="3">
    <source>
        <dbReference type="Proteomes" id="UP001487740"/>
    </source>
</evidence>
<feature type="compositionally biased region" description="Basic and acidic residues" evidence="1">
    <location>
        <begin position="168"/>
        <end position="179"/>
    </location>
</feature>
<comment type="caution">
    <text evidence="2">The sequence shown here is derived from an EMBL/GenBank/DDBJ whole genome shotgun (WGS) entry which is preliminary data.</text>
</comment>
<dbReference type="EMBL" id="JARAKH010001565">
    <property type="protein sequence ID" value="KAK8372795.1"/>
    <property type="molecule type" value="Genomic_DNA"/>
</dbReference>
<dbReference type="Proteomes" id="UP001487740">
    <property type="component" value="Unassembled WGS sequence"/>
</dbReference>
<feature type="compositionally biased region" description="Basic and acidic residues" evidence="1">
    <location>
        <begin position="139"/>
        <end position="149"/>
    </location>
</feature>
<accession>A0AAW0SDB5</accession>
<name>A0AAW0SDB5_SCYPA</name>
<gene>
    <name evidence="2" type="ORF">O3P69_016164</name>
</gene>
<keyword evidence="3" id="KW-1185">Reference proteome</keyword>
<evidence type="ECO:0000313" key="2">
    <source>
        <dbReference type="EMBL" id="KAK8372795.1"/>
    </source>
</evidence>
<feature type="compositionally biased region" description="Basic residues" evidence="1">
    <location>
        <begin position="78"/>
        <end position="87"/>
    </location>
</feature>
<feature type="compositionally biased region" description="Basic and acidic residues" evidence="1">
    <location>
        <begin position="207"/>
        <end position="238"/>
    </location>
</feature>
<reference evidence="2 3" key="1">
    <citation type="submission" date="2023-03" db="EMBL/GenBank/DDBJ databases">
        <title>High-quality genome of Scylla paramamosain provides insights in environmental adaptation.</title>
        <authorList>
            <person name="Zhang L."/>
        </authorList>
    </citation>
    <scope>NUCLEOTIDE SEQUENCE [LARGE SCALE GENOMIC DNA]</scope>
    <source>
        <strain evidence="2">LZ_2023a</strain>
        <tissue evidence="2">Muscle</tissue>
    </source>
</reference>
<feature type="compositionally biased region" description="Basic and acidic residues" evidence="1">
    <location>
        <begin position="7"/>
        <end position="21"/>
    </location>
</feature>
<evidence type="ECO:0000256" key="1">
    <source>
        <dbReference type="SAM" id="MobiDB-lite"/>
    </source>
</evidence>